<name>A0A0D0KPK3_AGRTU</name>
<evidence type="ECO:0000313" key="2">
    <source>
        <dbReference type="EMBL" id="KIP99956.1"/>
    </source>
</evidence>
<comment type="caution">
    <text evidence="2">The sequence shown here is derived from an EMBL/GenBank/DDBJ whole genome shotgun (WGS) entry which is preliminary data.</text>
</comment>
<reference evidence="2 3" key="1">
    <citation type="submission" date="2014-12" db="EMBL/GenBank/DDBJ databases">
        <title>16Stimator: statistical estimation of ribosomal gene copy numbers from draft genome assemblies.</title>
        <authorList>
            <person name="Perisin M.A."/>
            <person name="Vetter M."/>
            <person name="Gilbert J.A."/>
            <person name="Bergelson J."/>
        </authorList>
    </citation>
    <scope>NUCLEOTIDE SEQUENCE [LARGE SCALE GENOMIC DNA]</scope>
    <source>
        <strain evidence="2 3">MEJ076</strain>
    </source>
</reference>
<gene>
    <name evidence="2" type="ORF">RU07_17870</name>
</gene>
<feature type="region of interest" description="Disordered" evidence="1">
    <location>
        <begin position="214"/>
        <end position="236"/>
    </location>
</feature>
<organism evidence="2 3">
    <name type="scientific">Agrobacterium tumefaciens</name>
    <dbReference type="NCBI Taxonomy" id="358"/>
    <lineage>
        <taxon>Bacteria</taxon>
        <taxon>Pseudomonadati</taxon>
        <taxon>Pseudomonadota</taxon>
        <taxon>Alphaproteobacteria</taxon>
        <taxon>Hyphomicrobiales</taxon>
        <taxon>Rhizobiaceae</taxon>
        <taxon>Rhizobium/Agrobacterium group</taxon>
        <taxon>Agrobacterium</taxon>
        <taxon>Agrobacterium tumefaciens complex</taxon>
    </lineage>
</organism>
<sequence length="236" mass="26583">MFAQIGAVLAGAPAERERTPVRRQSRAKGRCEGVFWRRTNRQEVRQIVLAARRYELACREPGSRNGPLGGVAIEVLELFANLVDFRTGRLEPAIETLMRMLRRSRDAIVRALKALRSHGFLDWLRRYVPTGNEGRGPQVKQTSNAYRLSLPVRAKQFLGRFGATPPPPDDHVHAEAERQAETQAHRASLPLDELALFDVGDNPLGQALARLARSMKQRESARRTESPSGFIKDREE</sequence>
<proteinExistence type="predicted"/>
<evidence type="ECO:0000313" key="3">
    <source>
        <dbReference type="Proteomes" id="UP000035017"/>
    </source>
</evidence>
<feature type="compositionally biased region" description="Basic and acidic residues" evidence="1">
    <location>
        <begin position="216"/>
        <end position="236"/>
    </location>
</feature>
<dbReference type="Proteomes" id="UP000035017">
    <property type="component" value="Unassembled WGS sequence"/>
</dbReference>
<accession>A0A0D0KPK3</accession>
<protein>
    <submittedName>
        <fullName evidence="2">Replication protein A</fullName>
    </submittedName>
</protein>
<evidence type="ECO:0000256" key="1">
    <source>
        <dbReference type="SAM" id="MobiDB-lite"/>
    </source>
</evidence>
<dbReference type="OrthoDB" id="7467461at2"/>
<dbReference type="AlphaFoldDB" id="A0A0D0KPK3"/>
<dbReference type="EMBL" id="JXQV01000023">
    <property type="protein sequence ID" value="KIP99956.1"/>
    <property type="molecule type" value="Genomic_DNA"/>
</dbReference>